<keyword evidence="9" id="KW-1185">Reference proteome</keyword>
<feature type="transmembrane region" description="Helical" evidence="5">
    <location>
        <begin position="252"/>
        <end position="273"/>
    </location>
</feature>
<evidence type="ECO:0000313" key="8">
    <source>
        <dbReference type="EMBL" id="TNN17009.1"/>
    </source>
</evidence>
<dbReference type="PANTHER" id="PTHR31918">
    <property type="entry name" value="TRANSMEMBRANE PROTEIN 181"/>
    <property type="match status" value="1"/>
</dbReference>
<evidence type="ECO:0000256" key="2">
    <source>
        <dbReference type="ARBA" id="ARBA00022692"/>
    </source>
</evidence>
<feature type="transmembrane region" description="Helical" evidence="5">
    <location>
        <begin position="21"/>
        <end position="43"/>
    </location>
</feature>
<dbReference type="AlphaFoldDB" id="A0A4Z2DKK9"/>
<dbReference type="InterPro" id="IPR040416">
    <property type="entry name" value="TMEM181"/>
</dbReference>
<feature type="transmembrane region" description="Helical" evidence="5">
    <location>
        <begin position="325"/>
        <end position="345"/>
    </location>
</feature>
<feature type="domain" description="TMEM181 GOLD" evidence="7">
    <location>
        <begin position="69"/>
        <end position="194"/>
    </location>
</feature>
<dbReference type="STRING" id="6182.A0A4Z2DKK9"/>
<comment type="subcellular location">
    <subcellularLocation>
        <location evidence="1">Membrane</location>
        <topology evidence="1">Multi-pass membrane protein</topology>
    </subcellularLocation>
</comment>
<name>A0A4Z2DKK9_SCHJA</name>
<gene>
    <name evidence="8" type="ORF">EWB00_011379</name>
</gene>
<feature type="transmembrane region" description="Helical" evidence="5">
    <location>
        <begin position="402"/>
        <end position="426"/>
    </location>
</feature>
<evidence type="ECO:0000256" key="3">
    <source>
        <dbReference type="ARBA" id="ARBA00022989"/>
    </source>
</evidence>
<keyword evidence="2 5" id="KW-0812">Transmembrane</keyword>
<keyword evidence="4 5" id="KW-0472">Membrane</keyword>
<dbReference type="GO" id="GO:0016020">
    <property type="term" value="C:membrane"/>
    <property type="evidence" value="ECO:0007669"/>
    <property type="project" value="UniProtKB-SubCell"/>
</dbReference>
<protein>
    <submittedName>
        <fullName evidence="8">Transmembrane protein</fullName>
    </submittedName>
</protein>
<feature type="transmembrane region" description="Helical" evidence="5">
    <location>
        <begin position="365"/>
        <end position="390"/>
    </location>
</feature>
<organism evidence="8 9">
    <name type="scientific">Schistosoma japonicum</name>
    <name type="common">Blood fluke</name>
    <dbReference type="NCBI Taxonomy" id="6182"/>
    <lineage>
        <taxon>Eukaryota</taxon>
        <taxon>Metazoa</taxon>
        <taxon>Spiralia</taxon>
        <taxon>Lophotrochozoa</taxon>
        <taxon>Platyhelminthes</taxon>
        <taxon>Trematoda</taxon>
        <taxon>Digenea</taxon>
        <taxon>Strigeidida</taxon>
        <taxon>Schistosomatoidea</taxon>
        <taxon>Schistosomatidae</taxon>
        <taxon>Schistosoma</taxon>
    </lineage>
</organism>
<keyword evidence="3 5" id="KW-1133">Transmembrane helix</keyword>
<dbReference type="Pfam" id="PF06664">
    <property type="entry name" value="WLS-like_TM"/>
    <property type="match status" value="1"/>
</dbReference>
<evidence type="ECO:0000256" key="1">
    <source>
        <dbReference type="ARBA" id="ARBA00004141"/>
    </source>
</evidence>
<reference evidence="8 9" key="1">
    <citation type="submission" date="2019-03" db="EMBL/GenBank/DDBJ databases">
        <title>An improved genome assembly of the fluke Schistosoma japonicum.</title>
        <authorList>
            <person name="Hu W."/>
            <person name="Luo F."/>
            <person name="Yin M."/>
            <person name="Mo X."/>
            <person name="Sun C."/>
            <person name="Wu Q."/>
            <person name="Zhu B."/>
            <person name="Xiang M."/>
            <person name="Wang J."/>
            <person name="Wang Y."/>
            <person name="Zhang T."/>
            <person name="Xu B."/>
            <person name="Zheng H."/>
            <person name="Feng Z."/>
        </authorList>
    </citation>
    <scope>NUCLEOTIDE SEQUENCE [LARGE SCALE GENOMIC DNA]</scope>
    <source>
        <strain evidence="8">HuSjv2</strain>
        <tissue evidence="8">Worms</tissue>
    </source>
</reference>
<evidence type="ECO:0000259" key="7">
    <source>
        <dbReference type="Pfam" id="PF21885"/>
    </source>
</evidence>
<dbReference type="GO" id="GO:0015643">
    <property type="term" value="F:toxic substance binding"/>
    <property type="evidence" value="ECO:0007669"/>
    <property type="project" value="InterPro"/>
</dbReference>
<dbReference type="PANTHER" id="PTHR31918:SF1">
    <property type="entry name" value="TRANSMEMBRANE PROTEIN 181"/>
    <property type="match status" value="1"/>
</dbReference>
<dbReference type="EMBL" id="SKCS01000099">
    <property type="protein sequence ID" value="TNN17009.1"/>
    <property type="molecule type" value="Genomic_DNA"/>
</dbReference>
<sequence length="537" mass="63334">MFLQRDLGTSVPMRLYTMTKCYFVIATIAFFLIIGFSVILGIVGPSVSHHFIVSSLNHPSVTSIEANVYEVDSLPLSVFHRELWLSAIINRAPLEQNAKVSVSLNTSIKMQIPFHLTTVSSGSETSKHDSSYKNSMVQMGPIYNRTVQLNCPETKCDELFLFHLIPIDFTIYKFIITFYHEVTNDNNNNNQIKKYEDYEGKHFFFKIINVDFIFQYYTTEFTYMELIVKFILFIISEVITVWFYTRMKRFSLSYWTIEQCCLAILLPLLILYNNPLYPLQYLTTNWFPSSLDYFFHVTLIAALLFVWLCIFHGIRVSKRTLHRFYLPKICFISIFWLIIFLLITWKTYVEYHEPVFNILEYTELLIFIVVFIALFGFIYLVLFTVLLIRACHKLRKLPYFNLRLYFLAFQSMIFTIVLGLICLLHFNRKLLPHTIHNYIHTNDDTLNTKQNHQNYKRFYQFNGILGYNSTLEFSVIQFTVNSYISLLAFVYSPPNNAQIEMDVKDNPSQSMINDSDEDVIYESDTETKTFLFSQRTQ</sequence>
<evidence type="ECO:0000256" key="5">
    <source>
        <dbReference type="SAM" id="Phobius"/>
    </source>
</evidence>
<feature type="transmembrane region" description="Helical" evidence="5">
    <location>
        <begin position="226"/>
        <end position="245"/>
    </location>
</feature>
<feature type="domain" description="Wntless-like transmembrane" evidence="6">
    <location>
        <begin position="219"/>
        <end position="493"/>
    </location>
</feature>
<accession>A0A4Z2DKK9</accession>
<evidence type="ECO:0000259" key="6">
    <source>
        <dbReference type="Pfam" id="PF06664"/>
    </source>
</evidence>
<proteinExistence type="predicted"/>
<dbReference type="Proteomes" id="UP000311919">
    <property type="component" value="Unassembled WGS sequence"/>
</dbReference>
<feature type="transmembrane region" description="Helical" evidence="5">
    <location>
        <begin position="293"/>
        <end position="313"/>
    </location>
</feature>
<evidence type="ECO:0000313" key="9">
    <source>
        <dbReference type="Proteomes" id="UP000311919"/>
    </source>
</evidence>
<dbReference type="InterPro" id="IPR047843">
    <property type="entry name" value="WLS-like_TM"/>
</dbReference>
<dbReference type="InterPro" id="IPR054077">
    <property type="entry name" value="TMEM181_GOLD"/>
</dbReference>
<evidence type="ECO:0000256" key="4">
    <source>
        <dbReference type="ARBA" id="ARBA00023136"/>
    </source>
</evidence>
<dbReference type="OrthoDB" id="28186at2759"/>
<comment type="caution">
    <text evidence="8">The sequence shown here is derived from an EMBL/GenBank/DDBJ whole genome shotgun (WGS) entry which is preliminary data.</text>
</comment>
<dbReference type="Pfam" id="PF21885">
    <property type="entry name" value="TMEM181_GOLD"/>
    <property type="match status" value="1"/>
</dbReference>